<evidence type="ECO:0000256" key="13">
    <source>
        <dbReference type="PROSITE-ProRule" id="PRU00023"/>
    </source>
</evidence>
<dbReference type="OrthoDB" id="407555at2759"/>
<keyword evidence="12" id="KW-0539">Nucleus</keyword>
<keyword evidence="11" id="KW-0804">Transcription</keyword>
<evidence type="ECO:0000256" key="7">
    <source>
        <dbReference type="ARBA" id="ARBA00023016"/>
    </source>
</evidence>
<dbReference type="InterPro" id="IPR013783">
    <property type="entry name" value="Ig-like_fold"/>
</dbReference>
<reference evidence="15" key="1">
    <citation type="submission" date="2022-04" db="EMBL/GenBank/DDBJ databases">
        <title>Carnegiea gigantea Genome sequencing and assembly v2.</title>
        <authorList>
            <person name="Copetti D."/>
            <person name="Sanderson M.J."/>
            <person name="Burquez A."/>
            <person name="Wojciechowski M.F."/>
        </authorList>
    </citation>
    <scope>NUCLEOTIDE SEQUENCE</scope>
    <source>
        <strain evidence="15">SGP5-SGP5p</strain>
        <tissue evidence="15">Aerial part</tissue>
    </source>
</reference>
<evidence type="ECO:0000256" key="2">
    <source>
        <dbReference type="ARBA" id="ARBA00008267"/>
    </source>
</evidence>
<evidence type="ECO:0000256" key="1">
    <source>
        <dbReference type="ARBA" id="ARBA00004123"/>
    </source>
</evidence>
<keyword evidence="8 13" id="KW-0040">ANK repeat</keyword>
<dbReference type="GO" id="GO:0003690">
    <property type="term" value="F:double-stranded DNA binding"/>
    <property type="evidence" value="ECO:0007669"/>
    <property type="project" value="TreeGrafter"/>
</dbReference>
<feature type="compositionally biased region" description="Basic and acidic residues" evidence="14">
    <location>
        <begin position="55"/>
        <end position="66"/>
    </location>
</feature>
<dbReference type="Proteomes" id="UP001153076">
    <property type="component" value="Unassembled WGS sequence"/>
</dbReference>
<keyword evidence="7" id="KW-0346">Stress response</keyword>
<name>A0A9Q1KZ15_9CARY</name>
<dbReference type="Pfam" id="PF12796">
    <property type="entry name" value="Ank_2"/>
    <property type="match status" value="1"/>
</dbReference>
<dbReference type="Gene3D" id="2.60.40.10">
    <property type="entry name" value="Immunoglobulins"/>
    <property type="match status" value="1"/>
</dbReference>
<comment type="subcellular location">
    <subcellularLocation>
        <location evidence="1">Nucleus</location>
    </subcellularLocation>
</comment>
<dbReference type="SMART" id="SM00015">
    <property type="entry name" value="IQ"/>
    <property type="match status" value="3"/>
</dbReference>
<evidence type="ECO:0000256" key="14">
    <source>
        <dbReference type="SAM" id="MobiDB-lite"/>
    </source>
</evidence>
<feature type="region of interest" description="Disordered" evidence="14">
    <location>
        <begin position="236"/>
        <end position="258"/>
    </location>
</feature>
<evidence type="ECO:0000256" key="4">
    <source>
        <dbReference type="ARBA" id="ARBA00022837"/>
    </source>
</evidence>
<keyword evidence="4" id="KW-0106">Calcium</keyword>
<gene>
    <name evidence="15" type="ORF">Cgig2_018143</name>
</gene>
<dbReference type="PROSITE" id="PS50096">
    <property type="entry name" value="IQ"/>
    <property type="match status" value="3"/>
</dbReference>
<organism evidence="15 16">
    <name type="scientific">Carnegiea gigantea</name>
    <dbReference type="NCBI Taxonomy" id="171969"/>
    <lineage>
        <taxon>Eukaryota</taxon>
        <taxon>Viridiplantae</taxon>
        <taxon>Streptophyta</taxon>
        <taxon>Embryophyta</taxon>
        <taxon>Tracheophyta</taxon>
        <taxon>Spermatophyta</taxon>
        <taxon>Magnoliopsida</taxon>
        <taxon>eudicotyledons</taxon>
        <taxon>Gunneridae</taxon>
        <taxon>Pentapetalae</taxon>
        <taxon>Caryophyllales</taxon>
        <taxon>Cactineae</taxon>
        <taxon>Cactaceae</taxon>
        <taxon>Cactoideae</taxon>
        <taxon>Echinocereeae</taxon>
        <taxon>Carnegiea</taxon>
    </lineage>
</organism>
<dbReference type="InterPro" id="IPR036770">
    <property type="entry name" value="Ankyrin_rpt-contain_sf"/>
</dbReference>
<evidence type="ECO:0000313" key="15">
    <source>
        <dbReference type="EMBL" id="KAJ8451509.1"/>
    </source>
</evidence>
<dbReference type="SUPFAM" id="SSF48403">
    <property type="entry name" value="Ankyrin repeat"/>
    <property type="match status" value="1"/>
</dbReference>
<keyword evidence="9" id="KW-0238">DNA-binding</keyword>
<dbReference type="AlphaFoldDB" id="A0A9Q1KZ15"/>
<dbReference type="SMART" id="SM00248">
    <property type="entry name" value="ANK"/>
    <property type="match status" value="2"/>
</dbReference>
<feature type="region of interest" description="Disordered" evidence="14">
    <location>
        <begin position="174"/>
        <end position="201"/>
    </location>
</feature>
<feature type="repeat" description="ANK" evidence="13">
    <location>
        <begin position="613"/>
        <end position="645"/>
    </location>
</feature>
<dbReference type="InterPro" id="IPR002110">
    <property type="entry name" value="Ankyrin_rpt"/>
</dbReference>
<keyword evidence="5" id="KW-0112">Calmodulin-binding</keyword>
<dbReference type="GO" id="GO:0005634">
    <property type="term" value="C:nucleus"/>
    <property type="evidence" value="ECO:0007669"/>
    <property type="project" value="UniProtKB-SubCell"/>
</dbReference>
<evidence type="ECO:0000256" key="9">
    <source>
        <dbReference type="ARBA" id="ARBA00023125"/>
    </source>
</evidence>
<dbReference type="GO" id="GO:0006357">
    <property type="term" value="P:regulation of transcription by RNA polymerase II"/>
    <property type="evidence" value="ECO:0007669"/>
    <property type="project" value="TreeGrafter"/>
</dbReference>
<evidence type="ECO:0000256" key="5">
    <source>
        <dbReference type="ARBA" id="ARBA00022860"/>
    </source>
</evidence>
<comment type="caution">
    <text evidence="15">The sequence shown here is derived from an EMBL/GenBank/DDBJ whole genome shotgun (WGS) entry which is preliminary data.</text>
</comment>
<dbReference type="PANTHER" id="PTHR23335:SF1">
    <property type="entry name" value="CALMODULIN-BINDING TRANSCRIPTION ACTIVATOR, ISOFORM F"/>
    <property type="match status" value="1"/>
</dbReference>
<dbReference type="PROSITE" id="PS50088">
    <property type="entry name" value="ANK_REPEAT"/>
    <property type="match status" value="1"/>
</dbReference>
<evidence type="ECO:0008006" key="17">
    <source>
        <dbReference type="Google" id="ProtNLM"/>
    </source>
</evidence>
<keyword evidence="6" id="KW-0805">Transcription regulation</keyword>
<feature type="compositionally biased region" description="Basic and acidic residues" evidence="14">
    <location>
        <begin position="183"/>
        <end position="198"/>
    </location>
</feature>
<dbReference type="Gene3D" id="1.20.5.190">
    <property type="match status" value="1"/>
</dbReference>
<evidence type="ECO:0000256" key="3">
    <source>
        <dbReference type="ARBA" id="ARBA00022737"/>
    </source>
</evidence>
<dbReference type="PROSITE" id="PS50297">
    <property type="entry name" value="ANK_REP_REGION"/>
    <property type="match status" value="1"/>
</dbReference>
<proteinExistence type="inferred from homology"/>
<sequence length="939" mass="103788">MENLLPVPFSEIFKISSLVPTTLKSKDLLSIAKTFLQPPLILPTYCNHRKATRKSLSEEDRKKTTERPAPAPQLDKLLLETLKSAWSEGKTKENRKSGDFPITGKVAGGRISAPAETEQAGHHPDRGNWRKQPKIRANLKKRKSADFPVNGNVAGGRFSKLWPRQKNLATTLTEKVGGGDPQIRADLKKQPEGRGKKAEWHRRRQLYHWPGGVKRPTEAPRDPRAHEHIVLVHYRDTEGRSSSGTTAGFSPGSSSTCRQIHSTCSVQNAGSASLSDVHESYQNNTCPGSLEVSSNAARRKEVDCFNGQNGTENSRISSDVDISHALHRLEVQLSLEDDSVQDYAPLDYQDLNEDEDEYGVLDGAQGPKYMRVPAYISQNHTATLEMSKNLLDRSLGMPLEANPSLTIAKEQRFTIHEISPEWGFTNDPTKIIQNGVLRCQAPPHPSGKVTLCITSGNRESCSEIREFEYHDKYSTCLCCDKSERGMTSAEELLLLVRFVQMLLSNSCQKGENYELAVDLSIKPKSDDDSWTQIIEALLFGGGSLSTTLDWLLQQLLKDKLKQWLSSKSPLEGADCPLSKKEQGIIHMIAGLGYEWALNPILGCGVGINFRDINGWTALHWAARFGREKMVAALIASGASAVAVTDPSSQDPVGRTPAHIAAAYGHKGLAGYLSEVALTSHLSSLTLEESELSKGSADVAAELAIDRISKDSVYSSDGQLSLKKSLAAVRNAAQAAARIQAAFRAHSFRKRQQREAEISVAFAGVDEYGFTPNDIQCLSAASQVAFRNYHEHNKAALSIQKNYRGWKGRKEFLALRQKVVKIQAHVRGYQARKSYKKICWAVGIVEKGILRWRRKGAGLRGFKPESECIGEDEDDEDIIRAFRKEIVNVAIDEAVSRVLSMVRSQEAREQYHRVLGKYEEAKAELQGIADQGPSTSQGGS</sequence>
<keyword evidence="16" id="KW-1185">Reference proteome</keyword>
<dbReference type="GO" id="GO:0005516">
    <property type="term" value="F:calmodulin binding"/>
    <property type="evidence" value="ECO:0007669"/>
    <property type="project" value="UniProtKB-KW"/>
</dbReference>
<comment type="similarity">
    <text evidence="2">Belongs to the CAMTA family.</text>
</comment>
<keyword evidence="3" id="KW-0677">Repeat</keyword>
<keyword evidence="10" id="KW-0010">Activator</keyword>
<evidence type="ECO:0000256" key="6">
    <source>
        <dbReference type="ARBA" id="ARBA00023015"/>
    </source>
</evidence>
<dbReference type="GO" id="GO:0003712">
    <property type="term" value="F:transcription coregulator activity"/>
    <property type="evidence" value="ECO:0007669"/>
    <property type="project" value="TreeGrafter"/>
</dbReference>
<dbReference type="FunFam" id="1.20.5.190:FF:000003">
    <property type="entry name" value="Calmodulin-binding transcription activator 2"/>
    <property type="match status" value="1"/>
</dbReference>
<dbReference type="InterPro" id="IPR000048">
    <property type="entry name" value="IQ_motif_EF-hand-BS"/>
</dbReference>
<accession>A0A9Q1KZ15</accession>
<dbReference type="PANTHER" id="PTHR23335">
    <property type="entry name" value="CALMODULIN-BINDING TRANSCRIPTION ACTIVATOR CAMTA"/>
    <property type="match status" value="1"/>
</dbReference>
<feature type="region of interest" description="Disordered" evidence="14">
    <location>
        <begin position="51"/>
        <end position="74"/>
    </location>
</feature>
<dbReference type="SUPFAM" id="SSF52540">
    <property type="entry name" value="P-loop containing nucleoside triphosphate hydrolases"/>
    <property type="match status" value="1"/>
</dbReference>
<dbReference type="Gene3D" id="1.25.40.20">
    <property type="entry name" value="Ankyrin repeat-containing domain"/>
    <property type="match status" value="1"/>
</dbReference>
<evidence type="ECO:0000256" key="11">
    <source>
        <dbReference type="ARBA" id="ARBA00023163"/>
    </source>
</evidence>
<evidence type="ECO:0000313" key="16">
    <source>
        <dbReference type="Proteomes" id="UP001153076"/>
    </source>
</evidence>
<dbReference type="InterPro" id="IPR027417">
    <property type="entry name" value="P-loop_NTPase"/>
</dbReference>
<dbReference type="EMBL" id="JAKOGI010000008">
    <property type="protein sequence ID" value="KAJ8451509.1"/>
    <property type="molecule type" value="Genomic_DNA"/>
</dbReference>
<evidence type="ECO:0000256" key="10">
    <source>
        <dbReference type="ARBA" id="ARBA00023159"/>
    </source>
</evidence>
<dbReference type="Pfam" id="PF00612">
    <property type="entry name" value="IQ"/>
    <property type="match status" value="2"/>
</dbReference>
<protein>
    <recommendedName>
        <fullName evidence="17">Calmodulin-binding transcription activator 4</fullName>
    </recommendedName>
</protein>
<evidence type="ECO:0000256" key="8">
    <source>
        <dbReference type="ARBA" id="ARBA00023043"/>
    </source>
</evidence>
<evidence type="ECO:0000256" key="12">
    <source>
        <dbReference type="ARBA" id="ARBA00023242"/>
    </source>
</evidence>
<feature type="compositionally biased region" description="Polar residues" evidence="14">
    <location>
        <begin position="240"/>
        <end position="258"/>
    </location>
</feature>